<evidence type="ECO:0000256" key="3">
    <source>
        <dbReference type="ARBA" id="ARBA00013365"/>
    </source>
</evidence>
<sequence>MKYLHLSDLHLGKRVNGFSMIEDQRYILEQIVEIIGEERPDGVLLAGDIYDKSVPSAEAVQLFDWFLSRLAEKSITVFAISGNHDSAERLAFGASIMAPGGVYFSPVYDGKVTVVTQKDDFGEIDIYLLPFLKPALVRPFFPEEKIETYTDALKKALECYPLHPQRRNILLTHQFVAGAERCESEEIYAGGTEAVDLTLFREFDYVALGHLHGPQNVGRENIRYCGTPLKYSFSEAKHQKSVTVVELEEKGSLRLRTILLKPLRDLREIRGNYMELTAKAYYEGMCREDYLHITLTDEEDIFDAAARLRVIYPNLMKLDYDNQRTRMDQSICAPEEVEQKTPLDLFGEFYALQNNQPMSAEQEKIIRELAEQIWEGEA</sequence>
<evidence type="ECO:0000256" key="1">
    <source>
        <dbReference type="ARBA" id="ARBA00010555"/>
    </source>
</evidence>
<evidence type="ECO:0000259" key="9">
    <source>
        <dbReference type="Pfam" id="PF12320"/>
    </source>
</evidence>
<dbReference type="Pfam" id="PF00149">
    <property type="entry name" value="Metallophos"/>
    <property type="match status" value="1"/>
</dbReference>
<dbReference type="Pfam" id="PF12320">
    <property type="entry name" value="SbcD_C"/>
    <property type="match status" value="1"/>
</dbReference>
<feature type="domain" description="Nuclease SbcCD subunit D C-terminal" evidence="9">
    <location>
        <begin position="262"/>
        <end position="353"/>
    </location>
</feature>
<dbReference type="InterPro" id="IPR029052">
    <property type="entry name" value="Metallo-depent_PP-like"/>
</dbReference>
<dbReference type="EMBL" id="JACSNV010000001">
    <property type="protein sequence ID" value="MBM6876738.1"/>
    <property type="molecule type" value="Genomic_DNA"/>
</dbReference>
<dbReference type="NCBIfam" id="TIGR00619">
    <property type="entry name" value="sbcd"/>
    <property type="match status" value="1"/>
</dbReference>
<keyword evidence="4 7" id="KW-0540">Nuclease</keyword>
<dbReference type="InterPro" id="IPR004593">
    <property type="entry name" value="SbcD"/>
</dbReference>
<evidence type="ECO:0000256" key="4">
    <source>
        <dbReference type="ARBA" id="ARBA00022722"/>
    </source>
</evidence>
<evidence type="ECO:0000256" key="6">
    <source>
        <dbReference type="ARBA" id="ARBA00022839"/>
    </source>
</evidence>
<evidence type="ECO:0000256" key="7">
    <source>
        <dbReference type="RuleBase" id="RU363069"/>
    </source>
</evidence>
<protein>
    <recommendedName>
        <fullName evidence="3 7">Nuclease SbcCD subunit D</fullName>
    </recommendedName>
</protein>
<dbReference type="Gene3D" id="3.60.21.10">
    <property type="match status" value="1"/>
</dbReference>
<dbReference type="GO" id="GO:0004527">
    <property type="term" value="F:exonuclease activity"/>
    <property type="evidence" value="ECO:0007669"/>
    <property type="project" value="UniProtKB-KW"/>
</dbReference>
<comment type="caution">
    <text evidence="10">The sequence shown here is derived from an EMBL/GenBank/DDBJ whole genome shotgun (WGS) entry which is preliminary data.</text>
</comment>
<dbReference type="InterPro" id="IPR004843">
    <property type="entry name" value="Calcineurin-like_PHP"/>
</dbReference>
<comment type="similarity">
    <text evidence="1 7">Belongs to the SbcD family.</text>
</comment>
<reference evidence="10 11" key="1">
    <citation type="journal article" date="2021" name="Sci. Rep.">
        <title>The distribution of antibiotic resistance genes in chicken gut microbiota commensals.</title>
        <authorList>
            <person name="Juricova H."/>
            <person name="Matiasovicova J."/>
            <person name="Kubasova T."/>
            <person name="Cejkova D."/>
            <person name="Rychlik I."/>
        </authorList>
    </citation>
    <scope>NUCLEOTIDE SEQUENCE [LARGE SCALE GENOMIC DNA]</scope>
    <source>
        <strain evidence="10 11">An431b</strain>
    </source>
</reference>
<name>A0ABS2G7K4_9FIRM</name>
<keyword evidence="7" id="KW-0233">DNA recombination</keyword>
<evidence type="ECO:0000256" key="5">
    <source>
        <dbReference type="ARBA" id="ARBA00022801"/>
    </source>
</evidence>
<evidence type="ECO:0000313" key="11">
    <source>
        <dbReference type="Proteomes" id="UP000729290"/>
    </source>
</evidence>
<dbReference type="InterPro" id="IPR026843">
    <property type="entry name" value="SbcD_C"/>
</dbReference>
<keyword evidence="7" id="KW-0255">Endonuclease</keyword>
<dbReference type="PANTHER" id="PTHR30337">
    <property type="entry name" value="COMPONENT OF ATP-DEPENDENT DSDNA EXONUCLEASE"/>
    <property type="match status" value="1"/>
</dbReference>
<comment type="subunit">
    <text evidence="2 7">Heterodimer of SbcC and SbcD.</text>
</comment>
<keyword evidence="6 7" id="KW-0269">Exonuclease</keyword>
<gene>
    <name evidence="7" type="primary">sbcD</name>
    <name evidence="10" type="ORF">H9X83_00995</name>
</gene>
<proteinExistence type="inferred from homology"/>
<dbReference type="CDD" id="cd00840">
    <property type="entry name" value="MPP_Mre11_N"/>
    <property type="match status" value="1"/>
</dbReference>
<dbReference type="PANTHER" id="PTHR30337:SF0">
    <property type="entry name" value="NUCLEASE SBCCD SUBUNIT D"/>
    <property type="match status" value="1"/>
</dbReference>
<keyword evidence="11" id="KW-1185">Reference proteome</keyword>
<comment type="function">
    <text evidence="7">SbcCD cleaves DNA hairpin structures. These structures can inhibit DNA replication and are intermediates in certain DNA recombination reactions. The complex acts as a 3'-&gt;5' double strand exonuclease that can open hairpins. It also has a 5' single-strand endonuclease activity.</text>
</comment>
<organism evidence="10 11">
    <name type="scientific">Anaerotignum lactatifermentans</name>
    <dbReference type="NCBI Taxonomy" id="160404"/>
    <lineage>
        <taxon>Bacteria</taxon>
        <taxon>Bacillati</taxon>
        <taxon>Bacillota</taxon>
        <taxon>Clostridia</taxon>
        <taxon>Lachnospirales</taxon>
        <taxon>Anaerotignaceae</taxon>
        <taxon>Anaerotignum</taxon>
    </lineage>
</organism>
<dbReference type="InterPro" id="IPR041796">
    <property type="entry name" value="Mre11_N"/>
</dbReference>
<dbReference type="SUPFAM" id="SSF56300">
    <property type="entry name" value="Metallo-dependent phosphatases"/>
    <property type="match status" value="1"/>
</dbReference>
<keyword evidence="7" id="KW-0235">DNA replication</keyword>
<dbReference type="RefSeq" id="WP_205132352.1">
    <property type="nucleotide sequence ID" value="NZ_JACSNT010000001.1"/>
</dbReference>
<evidence type="ECO:0000313" key="10">
    <source>
        <dbReference type="EMBL" id="MBM6876738.1"/>
    </source>
</evidence>
<evidence type="ECO:0000256" key="2">
    <source>
        <dbReference type="ARBA" id="ARBA00011322"/>
    </source>
</evidence>
<accession>A0ABS2G7K4</accession>
<evidence type="ECO:0000259" key="8">
    <source>
        <dbReference type="Pfam" id="PF00149"/>
    </source>
</evidence>
<keyword evidence="5 7" id="KW-0378">Hydrolase</keyword>
<dbReference type="Proteomes" id="UP000729290">
    <property type="component" value="Unassembled WGS sequence"/>
</dbReference>
<dbReference type="InterPro" id="IPR050535">
    <property type="entry name" value="DNA_Repair-Maintenance_Comp"/>
</dbReference>
<feature type="domain" description="Calcineurin-like phosphoesterase" evidence="8">
    <location>
        <begin position="1"/>
        <end position="214"/>
    </location>
</feature>